<keyword evidence="1" id="KW-0808">Transferase</keyword>
<name>A0A836GKQ9_9HYME</name>
<accession>A0A836GKQ9</accession>
<dbReference type="InterPro" id="IPR052709">
    <property type="entry name" value="Transposase-MT_Hybrid"/>
</dbReference>
<reference evidence="1 2" key="1">
    <citation type="submission" date="2020-02" db="EMBL/GenBank/DDBJ databases">
        <title>Relaxed selection underlies rapid genomic changes in the transitions from sociality to social parasitism in ants.</title>
        <authorList>
            <person name="Bi X."/>
        </authorList>
    </citation>
    <scope>NUCLEOTIDE SEQUENCE [LARGE SCALE GENOMIC DNA]</scope>
    <source>
        <strain evidence="1">BGI-DK2014b</strain>
        <tissue evidence="1">Whole body</tissue>
    </source>
</reference>
<dbReference type="GO" id="GO:0003676">
    <property type="term" value="F:nucleic acid binding"/>
    <property type="evidence" value="ECO:0007669"/>
    <property type="project" value="InterPro"/>
</dbReference>
<proteinExistence type="predicted"/>
<dbReference type="OrthoDB" id="7552988at2759"/>
<feature type="non-terminal residue" evidence="1">
    <location>
        <position position="1"/>
    </location>
</feature>
<dbReference type="Gene3D" id="3.30.420.10">
    <property type="entry name" value="Ribonuclease H-like superfamily/Ribonuclease H"/>
    <property type="match status" value="2"/>
</dbReference>
<dbReference type="AlphaFoldDB" id="A0A836GKQ9"/>
<dbReference type="Proteomes" id="UP000670152">
    <property type="component" value="Unassembled WGS sequence"/>
</dbReference>
<comment type="caution">
    <text evidence="1">The sequence shown here is derived from an EMBL/GenBank/DDBJ whole genome shotgun (WGS) entry which is preliminary data.</text>
</comment>
<evidence type="ECO:0000313" key="2">
    <source>
        <dbReference type="Proteomes" id="UP000670152"/>
    </source>
</evidence>
<keyword evidence="2" id="KW-1185">Reference proteome</keyword>
<sequence length="236" mass="28211">EFKRGRTSTCDALRSGRPIEAATLEIDKVHDIVLTDRRVKVRKVVEVTGTDISILHEELGMEKLSAKWMPRLLTVDHKRDHVTISKCLEMFQRNPDEFLRRFITVDETWIHYFTRDEATVKIFNNILKKKHLEKKKILFHQDNARVHTYPMAKFNEFRYELLPHPAFARFSLLRLFPVSKPEEMFGGKRFTTREQLIVETEAYFEGLDKSYYSDGLKKLKNRWIKYIELKRDYVEK</sequence>
<dbReference type="GO" id="GO:0008168">
    <property type="term" value="F:methyltransferase activity"/>
    <property type="evidence" value="ECO:0007669"/>
    <property type="project" value="UniProtKB-KW"/>
</dbReference>
<organism evidence="1 2">
    <name type="scientific">Acromyrmex heyeri</name>
    <dbReference type="NCBI Taxonomy" id="230685"/>
    <lineage>
        <taxon>Eukaryota</taxon>
        <taxon>Metazoa</taxon>
        <taxon>Ecdysozoa</taxon>
        <taxon>Arthropoda</taxon>
        <taxon>Hexapoda</taxon>
        <taxon>Insecta</taxon>
        <taxon>Pterygota</taxon>
        <taxon>Neoptera</taxon>
        <taxon>Endopterygota</taxon>
        <taxon>Hymenoptera</taxon>
        <taxon>Apocrita</taxon>
        <taxon>Aculeata</taxon>
        <taxon>Formicoidea</taxon>
        <taxon>Formicidae</taxon>
        <taxon>Myrmicinae</taxon>
        <taxon>Acromyrmex</taxon>
    </lineage>
</organism>
<dbReference type="GO" id="GO:0032259">
    <property type="term" value="P:methylation"/>
    <property type="evidence" value="ECO:0007669"/>
    <property type="project" value="UniProtKB-KW"/>
</dbReference>
<keyword evidence="1" id="KW-0489">Methyltransferase</keyword>
<dbReference type="InterPro" id="IPR036397">
    <property type="entry name" value="RNaseH_sf"/>
</dbReference>
<gene>
    <name evidence="1" type="primary">Setmar_45</name>
    <name evidence="1" type="ORF">G6Z77_0008206</name>
</gene>
<dbReference type="PANTHER" id="PTHR46060">
    <property type="entry name" value="MARINER MOS1 TRANSPOSASE-LIKE PROTEIN"/>
    <property type="match status" value="1"/>
</dbReference>
<feature type="non-terminal residue" evidence="1">
    <location>
        <position position="236"/>
    </location>
</feature>
<protein>
    <submittedName>
        <fullName evidence="1">SETMR methyltransferase</fullName>
    </submittedName>
</protein>
<dbReference type="PANTHER" id="PTHR46060:SF1">
    <property type="entry name" value="MARINER MOS1 TRANSPOSASE-LIKE PROTEIN"/>
    <property type="match status" value="1"/>
</dbReference>
<evidence type="ECO:0000313" key="1">
    <source>
        <dbReference type="EMBL" id="KAG5345037.1"/>
    </source>
</evidence>
<dbReference type="EMBL" id="JAANIB010000627">
    <property type="protein sequence ID" value="KAG5345037.1"/>
    <property type="molecule type" value="Genomic_DNA"/>
</dbReference>